<sequence>MELIKDHCFDISKEELKAFLLIVNSLAPYSPLKDVSYMIIHQLPFVMLANDLLEVTDYQKFTRKVCPMPSDDLHLFDYDDYIIDSEKAARRHQDEMFKSVFDMEAIYEVCKSYKLNFSRSITIVSGLVTVRLLLEKHGHDKLSLTEERSKYIQALNSPEVVKELEKNEAIIKEEINDLQNKSVSWKMKQKLHSKKKQILNIP</sequence>
<reference evidence="1 2" key="1">
    <citation type="journal article" date="2018" name="G3 (Bethesda)">
        <title>Phylogenetic and Phylogenomic Definition of Rhizopus Species.</title>
        <authorList>
            <person name="Gryganskyi A.P."/>
            <person name="Golan J."/>
            <person name="Dolatabadi S."/>
            <person name="Mondo S."/>
            <person name="Robb S."/>
            <person name="Idnurm A."/>
            <person name="Muszewska A."/>
            <person name="Steczkiewicz K."/>
            <person name="Masonjones S."/>
            <person name="Liao H.L."/>
            <person name="Gajdeczka M.T."/>
            <person name="Anike F."/>
            <person name="Vuek A."/>
            <person name="Anishchenko I.M."/>
            <person name="Voigt K."/>
            <person name="de Hoog G.S."/>
            <person name="Smith M.E."/>
            <person name="Heitman J."/>
            <person name="Vilgalys R."/>
            <person name="Stajich J.E."/>
        </authorList>
    </citation>
    <scope>NUCLEOTIDE SEQUENCE [LARGE SCALE GENOMIC DNA]</scope>
    <source>
        <strain evidence="1 2">LSU 92-RS-03</strain>
    </source>
</reference>
<proteinExistence type="predicted"/>
<accession>A0A367ISX0</accession>
<dbReference type="AlphaFoldDB" id="A0A367ISX0"/>
<keyword evidence="2" id="KW-1185">Reference proteome</keyword>
<dbReference type="Proteomes" id="UP000253551">
    <property type="component" value="Unassembled WGS sequence"/>
</dbReference>
<comment type="caution">
    <text evidence="1">The sequence shown here is derived from an EMBL/GenBank/DDBJ whole genome shotgun (WGS) entry which is preliminary data.</text>
</comment>
<name>A0A367ISX0_RHIST</name>
<dbReference type="OrthoDB" id="2289268at2759"/>
<feature type="non-terminal residue" evidence="1">
    <location>
        <position position="202"/>
    </location>
</feature>
<protein>
    <submittedName>
        <fullName evidence="1">Uncharacterized protein</fullName>
    </submittedName>
</protein>
<dbReference type="STRING" id="4846.A0A367ISX0"/>
<gene>
    <name evidence="1" type="ORF">CU098_005808</name>
</gene>
<dbReference type="EMBL" id="PJQM01005928">
    <property type="protein sequence ID" value="RCH80571.1"/>
    <property type="molecule type" value="Genomic_DNA"/>
</dbReference>
<evidence type="ECO:0000313" key="2">
    <source>
        <dbReference type="Proteomes" id="UP000253551"/>
    </source>
</evidence>
<evidence type="ECO:0000313" key="1">
    <source>
        <dbReference type="EMBL" id="RCH80571.1"/>
    </source>
</evidence>
<organism evidence="1 2">
    <name type="scientific">Rhizopus stolonifer</name>
    <name type="common">Rhizopus nigricans</name>
    <dbReference type="NCBI Taxonomy" id="4846"/>
    <lineage>
        <taxon>Eukaryota</taxon>
        <taxon>Fungi</taxon>
        <taxon>Fungi incertae sedis</taxon>
        <taxon>Mucoromycota</taxon>
        <taxon>Mucoromycotina</taxon>
        <taxon>Mucoromycetes</taxon>
        <taxon>Mucorales</taxon>
        <taxon>Mucorineae</taxon>
        <taxon>Rhizopodaceae</taxon>
        <taxon>Rhizopus</taxon>
    </lineage>
</organism>